<comment type="function">
    <text evidence="2">Hydrolysis of 6-phosphogluconolactone to 6-phosphogluconate.</text>
</comment>
<sequence>MTVIVVETKNQVISKLCDQIEKTAKESIERNGRFLIGISGGSLATFLTIGLPKVQTDFSKWRLFFCDERLVPVDNPDSTFGLYKRTLIDTNAVNLKDEQFVTVKQGLSAEAAAQDYAKQLTAYFPDGSVPRFDMLLLGMGPDGHTCSLFPGHALLNETSKWVASITDSPKPPPSRITLTFPVINNARVCVFAISGKEKAEMVKRILVNKEDLPSTRVKPTSGELYWIMDKEAGAYVNTS</sequence>
<dbReference type="CDD" id="cd01400">
    <property type="entry name" value="6PGL"/>
    <property type="match status" value="1"/>
</dbReference>
<comment type="pathway">
    <text evidence="2">Carbohydrate degradation; pentose phosphate pathway; D-ribulose 5-phosphate from D-glucose 6-phosphate (oxidative stage): step 2/3.</text>
</comment>
<dbReference type="Pfam" id="PF01182">
    <property type="entry name" value="Glucosamine_iso"/>
    <property type="match status" value="1"/>
</dbReference>
<gene>
    <name evidence="4" type="ORF">NQ317_014833</name>
</gene>
<name>A0ABQ9JUB8_9CUCU</name>
<dbReference type="InterPro" id="IPR037171">
    <property type="entry name" value="NagB/RpiA_transferase-like"/>
</dbReference>
<comment type="similarity">
    <text evidence="1 2">Belongs to the glucosamine/galactosamine-6-phosphate isomerase family. 6-phosphogluconolactonase subfamily.</text>
</comment>
<dbReference type="EC" id="3.1.1.31" evidence="2"/>
<keyword evidence="2" id="KW-0378">Hydrolase</keyword>
<dbReference type="Gene3D" id="3.40.50.1360">
    <property type="match status" value="1"/>
</dbReference>
<evidence type="ECO:0000313" key="5">
    <source>
        <dbReference type="Proteomes" id="UP001162164"/>
    </source>
</evidence>
<evidence type="ECO:0000256" key="1">
    <source>
        <dbReference type="ARBA" id="ARBA00010662"/>
    </source>
</evidence>
<dbReference type="PANTHER" id="PTHR11054">
    <property type="entry name" value="6-PHOSPHOGLUCONOLACTONASE"/>
    <property type="match status" value="1"/>
</dbReference>
<organism evidence="4 5">
    <name type="scientific">Molorchus minor</name>
    <dbReference type="NCBI Taxonomy" id="1323400"/>
    <lineage>
        <taxon>Eukaryota</taxon>
        <taxon>Metazoa</taxon>
        <taxon>Ecdysozoa</taxon>
        <taxon>Arthropoda</taxon>
        <taxon>Hexapoda</taxon>
        <taxon>Insecta</taxon>
        <taxon>Pterygota</taxon>
        <taxon>Neoptera</taxon>
        <taxon>Endopterygota</taxon>
        <taxon>Coleoptera</taxon>
        <taxon>Polyphaga</taxon>
        <taxon>Cucujiformia</taxon>
        <taxon>Chrysomeloidea</taxon>
        <taxon>Cerambycidae</taxon>
        <taxon>Lamiinae</taxon>
        <taxon>Monochamini</taxon>
        <taxon>Molorchus</taxon>
    </lineage>
</organism>
<protein>
    <recommendedName>
        <fullName evidence="2">6-phosphogluconolactonase</fullName>
        <shortName evidence="2">6PGL</shortName>
        <ecNumber evidence="2">3.1.1.31</ecNumber>
    </recommendedName>
</protein>
<accession>A0ABQ9JUB8</accession>
<dbReference type="InterPro" id="IPR006148">
    <property type="entry name" value="Glc/Gal-6P_isomerase"/>
</dbReference>
<dbReference type="EMBL" id="JAPWTJ010000198">
    <property type="protein sequence ID" value="KAJ8981189.1"/>
    <property type="molecule type" value="Genomic_DNA"/>
</dbReference>
<comment type="caution">
    <text evidence="4">The sequence shown here is derived from an EMBL/GenBank/DDBJ whole genome shotgun (WGS) entry which is preliminary data.</text>
</comment>
<feature type="domain" description="Glucosamine/galactosamine-6-phosphate isomerase" evidence="3">
    <location>
        <begin position="8"/>
        <end position="226"/>
    </location>
</feature>
<dbReference type="InterPro" id="IPR039104">
    <property type="entry name" value="6PGL"/>
</dbReference>
<dbReference type="Proteomes" id="UP001162164">
    <property type="component" value="Unassembled WGS sequence"/>
</dbReference>
<evidence type="ECO:0000259" key="3">
    <source>
        <dbReference type="Pfam" id="PF01182"/>
    </source>
</evidence>
<reference evidence="4" key="1">
    <citation type="journal article" date="2023" name="Insect Mol. Biol.">
        <title>Genome sequencing provides insights into the evolution of gene families encoding plant cell wall-degrading enzymes in longhorned beetles.</title>
        <authorList>
            <person name="Shin N.R."/>
            <person name="Okamura Y."/>
            <person name="Kirsch R."/>
            <person name="Pauchet Y."/>
        </authorList>
    </citation>
    <scope>NUCLEOTIDE SEQUENCE</scope>
    <source>
        <strain evidence="4">MMC_N1</strain>
    </source>
</reference>
<proteinExistence type="inferred from homology"/>
<dbReference type="NCBIfam" id="TIGR01198">
    <property type="entry name" value="pgl"/>
    <property type="match status" value="1"/>
</dbReference>
<dbReference type="SUPFAM" id="SSF100950">
    <property type="entry name" value="NagB/RpiA/CoA transferase-like"/>
    <property type="match status" value="1"/>
</dbReference>
<dbReference type="PANTHER" id="PTHR11054:SF0">
    <property type="entry name" value="6-PHOSPHOGLUCONOLACTONASE"/>
    <property type="match status" value="1"/>
</dbReference>
<dbReference type="InterPro" id="IPR005900">
    <property type="entry name" value="6-phosphogluconolactonase_DevB"/>
</dbReference>
<keyword evidence="5" id="KW-1185">Reference proteome</keyword>
<evidence type="ECO:0000313" key="4">
    <source>
        <dbReference type="EMBL" id="KAJ8981189.1"/>
    </source>
</evidence>
<comment type="catalytic activity">
    <reaction evidence="2">
        <text>6-phospho-D-glucono-1,5-lactone + H2O = 6-phospho-D-gluconate + H(+)</text>
        <dbReference type="Rhea" id="RHEA:12556"/>
        <dbReference type="ChEBI" id="CHEBI:15377"/>
        <dbReference type="ChEBI" id="CHEBI:15378"/>
        <dbReference type="ChEBI" id="CHEBI:57955"/>
        <dbReference type="ChEBI" id="CHEBI:58759"/>
        <dbReference type="EC" id="3.1.1.31"/>
    </reaction>
</comment>
<evidence type="ECO:0000256" key="2">
    <source>
        <dbReference type="RuleBase" id="RU365095"/>
    </source>
</evidence>